<dbReference type="SUPFAM" id="SSF81383">
    <property type="entry name" value="F-box domain"/>
    <property type="match status" value="1"/>
</dbReference>
<dbReference type="PROSITE" id="PS50181">
    <property type="entry name" value="FBOX"/>
    <property type="match status" value="1"/>
</dbReference>
<reference evidence="3" key="2">
    <citation type="submission" date="2015-01" db="EMBL/GenBank/DDBJ databases">
        <title>Evolutionary Origins and Diversification of the Mycorrhizal Mutualists.</title>
        <authorList>
            <consortium name="DOE Joint Genome Institute"/>
            <consortium name="Mycorrhizal Genomics Consortium"/>
            <person name="Kohler A."/>
            <person name="Kuo A."/>
            <person name="Nagy L.G."/>
            <person name="Floudas D."/>
            <person name="Copeland A."/>
            <person name="Barry K.W."/>
            <person name="Cichocki N."/>
            <person name="Veneault-Fourrey C."/>
            <person name="LaButti K."/>
            <person name="Lindquist E.A."/>
            <person name="Lipzen A."/>
            <person name="Lundell T."/>
            <person name="Morin E."/>
            <person name="Murat C."/>
            <person name="Riley R."/>
            <person name="Ohm R."/>
            <person name="Sun H."/>
            <person name="Tunlid A."/>
            <person name="Henrissat B."/>
            <person name="Grigoriev I.V."/>
            <person name="Hibbett D.S."/>
            <person name="Martin F."/>
        </authorList>
    </citation>
    <scope>NUCLEOTIDE SEQUENCE [LARGE SCALE GENOMIC DNA]</scope>
    <source>
        <strain evidence="3">Foug A</strain>
    </source>
</reference>
<dbReference type="InParanoid" id="A0A0C3AMZ0"/>
<dbReference type="Proteomes" id="UP000053989">
    <property type="component" value="Unassembled WGS sequence"/>
</dbReference>
<dbReference type="InterPro" id="IPR036047">
    <property type="entry name" value="F-box-like_dom_sf"/>
</dbReference>
<organism evidence="2 3">
    <name type="scientific">Scleroderma citrinum Foug A</name>
    <dbReference type="NCBI Taxonomy" id="1036808"/>
    <lineage>
        <taxon>Eukaryota</taxon>
        <taxon>Fungi</taxon>
        <taxon>Dikarya</taxon>
        <taxon>Basidiomycota</taxon>
        <taxon>Agaricomycotina</taxon>
        <taxon>Agaricomycetes</taxon>
        <taxon>Agaricomycetidae</taxon>
        <taxon>Boletales</taxon>
        <taxon>Sclerodermatineae</taxon>
        <taxon>Sclerodermataceae</taxon>
        <taxon>Scleroderma</taxon>
    </lineage>
</organism>
<name>A0A0C3AMZ0_9AGAM</name>
<evidence type="ECO:0000313" key="3">
    <source>
        <dbReference type="Proteomes" id="UP000053989"/>
    </source>
</evidence>
<dbReference type="Gene3D" id="1.20.1280.50">
    <property type="match status" value="1"/>
</dbReference>
<reference evidence="2 3" key="1">
    <citation type="submission" date="2014-04" db="EMBL/GenBank/DDBJ databases">
        <authorList>
            <consortium name="DOE Joint Genome Institute"/>
            <person name="Kuo A."/>
            <person name="Kohler A."/>
            <person name="Nagy L.G."/>
            <person name="Floudas D."/>
            <person name="Copeland A."/>
            <person name="Barry K.W."/>
            <person name="Cichocki N."/>
            <person name="Veneault-Fourrey C."/>
            <person name="LaButti K."/>
            <person name="Lindquist E.A."/>
            <person name="Lipzen A."/>
            <person name="Lundell T."/>
            <person name="Morin E."/>
            <person name="Murat C."/>
            <person name="Sun H."/>
            <person name="Tunlid A."/>
            <person name="Henrissat B."/>
            <person name="Grigoriev I.V."/>
            <person name="Hibbett D.S."/>
            <person name="Martin F."/>
            <person name="Nordberg H.P."/>
            <person name="Cantor M.N."/>
            <person name="Hua S.X."/>
        </authorList>
    </citation>
    <scope>NUCLEOTIDE SEQUENCE [LARGE SCALE GENOMIC DNA]</scope>
    <source>
        <strain evidence="2 3">Foug A</strain>
    </source>
</reference>
<evidence type="ECO:0000313" key="2">
    <source>
        <dbReference type="EMBL" id="KIM66342.1"/>
    </source>
</evidence>
<proteinExistence type="predicted"/>
<evidence type="ECO:0000259" key="1">
    <source>
        <dbReference type="PROSITE" id="PS50181"/>
    </source>
</evidence>
<sequence length="522" mass="59974">MGSSIVDALPTELIIRILSMMDYQTLITCQQVCRLFDSLVMANSPLQYALELAAAGKEDNPRSPLDHSRRLDILRKHQAAWRTLRWTDVKNVHMLRGNLWELYGGILAQSDINDTICFRRLPSRIRGIEETVWSVSTSDLDLRDFTLDPAQDLLILITRPKLRPQSSNDQMEIIIHLRSLTTGNRHPLAPNPPILRHPVDMPAWDISFLVQVCVDRLAIHFIRPEAVPSELAVWNWKTGKLELCLYGFDIRAVSFISEHYLLIGSFGDAHHDPTEARLYVLDLRICDREPVALEEVNYRCAFLCPPYYPWLAPLAIQIRADPTSPWTPPATSQVPFFVGQDLRLFIITMYMAIGNEVIQYDLFVLSSTLLSLVDELDLGDDRHIFRWKEWGPRNTRFMESPRHSSVWVCFVFGTKFATLAIPNDLVEGTPPVLEVWDFTPLSIRKERSLVEDAEVEWHDDDSSCVRSPIFQRDIQTSLPYRVVRRTVPGPELGDNNVVHALCSEDHLILVDSRERIFRVLTF</sequence>
<keyword evidence="3" id="KW-1185">Reference proteome</keyword>
<dbReference type="STRING" id="1036808.A0A0C3AMZ0"/>
<feature type="domain" description="F-box" evidence="1">
    <location>
        <begin position="3"/>
        <end position="49"/>
    </location>
</feature>
<dbReference type="AlphaFoldDB" id="A0A0C3AMZ0"/>
<dbReference type="OrthoDB" id="2745718at2759"/>
<dbReference type="Pfam" id="PF12937">
    <property type="entry name" value="F-box-like"/>
    <property type="match status" value="1"/>
</dbReference>
<protein>
    <recommendedName>
        <fullName evidence="1">F-box domain-containing protein</fullName>
    </recommendedName>
</protein>
<dbReference type="HOGENOM" id="CLU_007279_3_1_1"/>
<dbReference type="EMBL" id="KN822018">
    <property type="protein sequence ID" value="KIM66342.1"/>
    <property type="molecule type" value="Genomic_DNA"/>
</dbReference>
<accession>A0A0C3AMZ0</accession>
<gene>
    <name evidence="2" type="ORF">SCLCIDRAFT_1211584</name>
</gene>
<dbReference type="InterPro" id="IPR001810">
    <property type="entry name" value="F-box_dom"/>
</dbReference>